<evidence type="ECO:0000313" key="3">
    <source>
        <dbReference type="Proteomes" id="UP000503462"/>
    </source>
</evidence>
<protein>
    <submittedName>
        <fullName evidence="2">Uncharacterized protein</fullName>
    </submittedName>
</protein>
<proteinExistence type="predicted"/>
<keyword evidence="3" id="KW-1185">Reference proteome</keyword>
<reference evidence="2 3" key="1">
    <citation type="journal article" date="2016" name="Sci. Rep.">
        <title>Peltaster fructicola genome reveals evolution from an invasive phytopathogen to an ectophytic parasite.</title>
        <authorList>
            <person name="Xu C."/>
            <person name="Chen H."/>
            <person name="Gleason M.L."/>
            <person name="Xu J.R."/>
            <person name="Liu H."/>
            <person name="Zhang R."/>
            <person name="Sun G."/>
        </authorList>
    </citation>
    <scope>NUCLEOTIDE SEQUENCE [LARGE SCALE GENOMIC DNA]</scope>
    <source>
        <strain evidence="2 3">LNHT1506</strain>
    </source>
</reference>
<dbReference type="Proteomes" id="UP000503462">
    <property type="component" value="Chromosome 3"/>
</dbReference>
<feature type="region of interest" description="Disordered" evidence="1">
    <location>
        <begin position="125"/>
        <end position="198"/>
    </location>
</feature>
<feature type="region of interest" description="Disordered" evidence="1">
    <location>
        <begin position="340"/>
        <end position="365"/>
    </location>
</feature>
<sequence length="386" mass="43936">MALNLDVTVAWAVRVGTAELGACLQAYKRALPAIIALRTCNRFGQGDEAYVTRLPIEVVHTVERHLIADGKKHYVDKWRQREECAQYMTCPDLHLMVEHLTREELIRILWESTCYLPDGDDDTHDDDTHDDDTHDDDTHDDDTHDDDTHDDDTHDDDTHDDDTHDDDTHDDDTHDDDTHDDDTYDDDDEADELSKTVPLERITELVENYDMVHERHGMLRDEWREQVKKNALYTSCVGDMVEVHFGLKTWTSLDRNSTVLPTTDAEECTMTYLILHDPLTSSQDNTRRVNSVGGFEEEQLQTSVSMPVLSTRLSMASIQQRFRRAINTLGLTVGTDNQSKVNAARTTHEAPSVQTASGASSAKQTTAECNKEWPRLMVLTKANCEH</sequence>
<dbReference type="AlphaFoldDB" id="A0A6H0XX94"/>
<dbReference type="OrthoDB" id="3795850at2759"/>
<evidence type="ECO:0000313" key="2">
    <source>
        <dbReference type="EMBL" id="QIW99049.1"/>
    </source>
</evidence>
<organism evidence="2 3">
    <name type="scientific">Peltaster fructicola</name>
    <dbReference type="NCBI Taxonomy" id="286661"/>
    <lineage>
        <taxon>Eukaryota</taxon>
        <taxon>Fungi</taxon>
        <taxon>Dikarya</taxon>
        <taxon>Ascomycota</taxon>
        <taxon>Pezizomycotina</taxon>
        <taxon>Dothideomycetes</taxon>
        <taxon>Dothideomycetes incertae sedis</taxon>
        <taxon>Peltaster</taxon>
    </lineage>
</organism>
<evidence type="ECO:0000256" key="1">
    <source>
        <dbReference type="SAM" id="MobiDB-lite"/>
    </source>
</evidence>
<name>A0A6H0XX94_9PEZI</name>
<dbReference type="EMBL" id="CP051141">
    <property type="protein sequence ID" value="QIW99049.1"/>
    <property type="molecule type" value="Genomic_DNA"/>
</dbReference>
<gene>
    <name evidence="2" type="ORF">AMS68_004567</name>
</gene>
<feature type="compositionally biased region" description="Acidic residues" evidence="1">
    <location>
        <begin position="125"/>
        <end position="191"/>
    </location>
</feature>
<feature type="compositionally biased region" description="Polar residues" evidence="1">
    <location>
        <begin position="352"/>
        <end position="365"/>
    </location>
</feature>
<accession>A0A6H0XX94</accession>